<protein>
    <submittedName>
        <fullName evidence="3">PEP-CTERM sorting domain-containing protein</fullName>
    </submittedName>
</protein>
<organism evidence="3 4">
    <name type="scientific">Candidatus Accumulibacter proximus</name>
    <dbReference type="NCBI Taxonomy" id="2954385"/>
    <lineage>
        <taxon>Bacteria</taxon>
        <taxon>Pseudomonadati</taxon>
        <taxon>Pseudomonadota</taxon>
        <taxon>Betaproteobacteria</taxon>
        <taxon>Candidatus Accumulibacter</taxon>
    </lineage>
</organism>
<feature type="chain" id="PRO_5037689296" evidence="1">
    <location>
        <begin position="20"/>
        <end position="224"/>
    </location>
</feature>
<dbReference type="InterPro" id="IPR013424">
    <property type="entry name" value="Ice-binding_C"/>
</dbReference>
<proteinExistence type="predicted"/>
<keyword evidence="1" id="KW-0732">Signal</keyword>
<comment type="caution">
    <text evidence="3">The sequence shown here is derived from an EMBL/GenBank/DDBJ whole genome shotgun (WGS) entry which is preliminary data.</text>
</comment>
<gene>
    <name evidence="3" type="ORF">IPJ27_10290</name>
</gene>
<feature type="signal peptide" evidence="1">
    <location>
        <begin position="1"/>
        <end position="19"/>
    </location>
</feature>
<evidence type="ECO:0000313" key="4">
    <source>
        <dbReference type="Proteomes" id="UP000697998"/>
    </source>
</evidence>
<dbReference type="Proteomes" id="UP000697998">
    <property type="component" value="Unassembled WGS sequence"/>
</dbReference>
<reference evidence="3 4" key="1">
    <citation type="submission" date="2020-10" db="EMBL/GenBank/DDBJ databases">
        <title>Connecting structure to function with the recovery of over 1000 high-quality activated sludge metagenome-assembled genomes encoding full-length rRNA genes using long-read sequencing.</title>
        <authorList>
            <person name="Singleton C.M."/>
            <person name="Petriglieri F."/>
            <person name="Kristensen J.M."/>
            <person name="Kirkegaard R.H."/>
            <person name="Michaelsen T.Y."/>
            <person name="Andersen M.H."/>
            <person name="Karst S.M."/>
            <person name="Dueholm M.S."/>
            <person name="Nielsen P.H."/>
            <person name="Albertsen M."/>
        </authorList>
    </citation>
    <scope>NUCLEOTIDE SEQUENCE [LARGE SCALE GENOMIC DNA]</scope>
    <source>
        <strain evidence="3">EsbW_18-Q3-R4-48_BATAC.285</strain>
    </source>
</reference>
<accession>A0A935Q078</accession>
<dbReference type="EMBL" id="JADJMH010000007">
    <property type="protein sequence ID" value="MBK7675106.1"/>
    <property type="molecule type" value="Genomic_DNA"/>
</dbReference>
<dbReference type="Pfam" id="PF07589">
    <property type="entry name" value="PEP-CTERM"/>
    <property type="match status" value="1"/>
</dbReference>
<evidence type="ECO:0000256" key="1">
    <source>
        <dbReference type="SAM" id="SignalP"/>
    </source>
</evidence>
<dbReference type="NCBIfam" id="NF033208">
    <property type="entry name" value="choice_anch_E"/>
    <property type="match status" value="1"/>
</dbReference>
<dbReference type="NCBIfam" id="TIGR02595">
    <property type="entry name" value="PEP_CTERM"/>
    <property type="match status" value="1"/>
</dbReference>
<feature type="domain" description="Ice-binding protein C-terminal" evidence="2">
    <location>
        <begin position="197"/>
        <end position="218"/>
    </location>
</feature>
<sequence length="224" mass="22942">MKRLSLFVAALGLAASAQAATVSFNFTNVLQNTEINQSGLLGLFDSNLGTLTSATLRLTGEIAGDITVGLKQVASGPDDVKGTTISDMLISSTIAALNPFLEDPNLQYTTGFVSLNPGASQTVTGLTDSELMTDTFNAPNAVLAALSAAGGGNFTINCRTSSGLLLNGGGGNAEGGNTTAARCIGDITYTYDPRNHVPEPASLLLFSAALAGVALRRRRQDGKA</sequence>
<dbReference type="AlphaFoldDB" id="A0A935Q078"/>
<name>A0A935Q078_9PROT</name>
<evidence type="ECO:0000259" key="2">
    <source>
        <dbReference type="Pfam" id="PF07589"/>
    </source>
</evidence>
<evidence type="ECO:0000313" key="3">
    <source>
        <dbReference type="EMBL" id="MBK7675106.1"/>
    </source>
</evidence>